<evidence type="ECO:0000313" key="10">
    <source>
        <dbReference type="EMBL" id="KOS15064.1"/>
    </source>
</evidence>
<evidence type="ECO:0000256" key="8">
    <source>
        <dbReference type="SAM" id="MobiDB-lite"/>
    </source>
</evidence>
<dbReference type="GO" id="GO:0000978">
    <property type="term" value="F:RNA polymerase II cis-regulatory region sequence-specific DNA binding"/>
    <property type="evidence" value="ECO:0007669"/>
    <property type="project" value="TreeGrafter"/>
</dbReference>
<gene>
    <name evidence="10" type="ORF">Malapachy_0934</name>
</gene>
<feature type="region of interest" description="Disordered" evidence="8">
    <location>
        <begin position="47"/>
        <end position="74"/>
    </location>
</feature>
<feature type="domain" description="C2H2-type" evidence="9">
    <location>
        <begin position="430"/>
        <end position="457"/>
    </location>
</feature>
<dbReference type="GO" id="GO:0000981">
    <property type="term" value="F:DNA-binding transcription factor activity, RNA polymerase II-specific"/>
    <property type="evidence" value="ECO:0007669"/>
    <property type="project" value="TreeGrafter"/>
</dbReference>
<dbReference type="OrthoDB" id="8117402at2759"/>
<feature type="compositionally biased region" description="Basic and acidic residues" evidence="8">
    <location>
        <begin position="311"/>
        <end position="324"/>
    </location>
</feature>
<feature type="domain" description="C2H2-type" evidence="9">
    <location>
        <begin position="370"/>
        <end position="399"/>
    </location>
</feature>
<accession>A0A0M8MVC2</accession>
<dbReference type="Gene3D" id="3.30.160.60">
    <property type="entry name" value="Classic Zinc Finger"/>
    <property type="match status" value="2"/>
</dbReference>
<evidence type="ECO:0000256" key="7">
    <source>
        <dbReference type="PROSITE-ProRule" id="PRU00042"/>
    </source>
</evidence>
<dbReference type="PROSITE" id="PS50157">
    <property type="entry name" value="ZINC_FINGER_C2H2_2"/>
    <property type="match status" value="3"/>
</dbReference>
<dbReference type="SMART" id="SM00355">
    <property type="entry name" value="ZnF_C2H2"/>
    <property type="match status" value="3"/>
</dbReference>
<dbReference type="GO" id="GO:0005634">
    <property type="term" value="C:nucleus"/>
    <property type="evidence" value="ECO:0007669"/>
    <property type="project" value="UniProtKB-SubCell"/>
</dbReference>
<feature type="compositionally biased region" description="Basic and acidic residues" evidence="8">
    <location>
        <begin position="517"/>
        <end position="526"/>
    </location>
</feature>
<keyword evidence="2" id="KW-0479">Metal-binding</keyword>
<sequence length="542" mass="57759">MGLLLSLSDKLTANMPSGALETPTSASDVKDPLPTVFIPPVLTPTDPSANLTPLAESSDSPSLPATGASMTSTFPTFDHQSHLDTIATAASAAAATQYNEARAFQVKHTNTSAPTGSDSLPLHSAPAFSYEDPATTAYLSASRQSTLHVPRLSLSTPKSPDNFSAFDFQKLMPSTTSVASVSFPTSFLDPTRDASMSATASGAPLPNVAKGASTLPASLDCHGVLDEDASQQKVIEEAVQSLNAQHELAQTAALHHHQQKLNVSLGLSLRDAPSAPLNDVMASIVTYPSTDLSKKVPLIQPTKPQACEVKSLADTERGSHESRTTSDPTQKRFQCPKCSRAFARAYNLNTHMSTHDPDPSRSKPFPCPYRSCRAEGGRSFSRKHDLQRHVASVHEMEPEPGILGDSGEMGEGQETGGLASLGLGTPGKKFRCELCGRAFVRRDALRRHHCDKDTARPMRKPAAFVPEKQNSSYAVGGFSGQVMHQVAMHLMQKTDGESLATESSVYPHVPSPPPPRTESDAKDKPVHSQSTPHSTVTASARS</sequence>
<evidence type="ECO:0000256" key="2">
    <source>
        <dbReference type="ARBA" id="ARBA00022723"/>
    </source>
</evidence>
<evidence type="ECO:0000259" key="9">
    <source>
        <dbReference type="PROSITE" id="PS50157"/>
    </source>
</evidence>
<dbReference type="Pfam" id="PF00096">
    <property type="entry name" value="zf-C2H2"/>
    <property type="match status" value="2"/>
</dbReference>
<comment type="caution">
    <text evidence="10">The sequence shown here is derived from an EMBL/GenBank/DDBJ whole genome shotgun (WGS) entry which is preliminary data.</text>
</comment>
<keyword evidence="11" id="KW-1185">Reference proteome</keyword>
<evidence type="ECO:0000256" key="6">
    <source>
        <dbReference type="ARBA" id="ARBA00023242"/>
    </source>
</evidence>
<proteinExistence type="predicted"/>
<keyword evidence="6" id="KW-0539">Nucleus</keyword>
<dbReference type="InterPro" id="IPR013087">
    <property type="entry name" value="Znf_C2H2_type"/>
</dbReference>
<evidence type="ECO:0000256" key="1">
    <source>
        <dbReference type="ARBA" id="ARBA00004123"/>
    </source>
</evidence>
<evidence type="ECO:0000256" key="3">
    <source>
        <dbReference type="ARBA" id="ARBA00022737"/>
    </source>
</evidence>
<dbReference type="SUPFAM" id="SSF57667">
    <property type="entry name" value="beta-beta-alpha zinc fingers"/>
    <property type="match status" value="1"/>
</dbReference>
<dbReference type="PROSITE" id="PS00028">
    <property type="entry name" value="ZINC_FINGER_C2H2_1"/>
    <property type="match status" value="1"/>
</dbReference>
<protein>
    <submittedName>
        <fullName evidence="10">Putative zinc finger protein</fullName>
    </submittedName>
</protein>
<dbReference type="GeneID" id="28727321"/>
<dbReference type="PANTHER" id="PTHR24388:SF54">
    <property type="entry name" value="PROTEIN ESCARGOT"/>
    <property type="match status" value="1"/>
</dbReference>
<dbReference type="AlphaFoldDB" id="A0A0M8MVC2"/>
<dbReference type="Proteomes" id="UP000037751">
    <property type="component" value="Unassembled WGS sequence"/>
</dbReference>
<dbReference type="STRING" id="77020.A0A0M8MVC2"/>
<evidence type="ECO:0000256" key="5">
    <source>
        <dbReference type="ARBA" id="ARBA00022833"/>
    </source>
</evidence>
<comment type="subcellular location">
    <subcellularLocation>
        <location evidence="1">Nucleus</location>
    </subcellularLocation>
</comment>
<organism evidence="10 11">
    <name type="scientific">Malassezia pachydermatis</name>
    <dbReference type="NCBI Taxonomy" id="77020"/>
    <lineage>
        <taxon>Eukaryota</taxon>
        <taxon>Fungi</taxon>
        <taxon>Dikarya</taxon>
        <taxon>Basidiomycota</taxon>
        <taxon>Ustilaginomycotina</taxon>
        <taxon>Malasseziomycetes</taxon>
        <taxon>Malasseziales</taxon>
        <taxon>Malasseziaceae</taxon>
        <taxon>Malassezia</taxon>
    </lineage>
</organism>
<keyword evidence="4 7" id="KW-0863">Zinc-finger</keyword>
<keyword evidence="3" id="KW-0677">Repeat</keyword>
<name>A0A0M8MVC2_9BASI</name>
<feature type="domain" description="C2H2-type" evidence="9">
    <location>
        <begin position="333"/>
        <end position="360"/>
    </location>
</feature>
<dbReference type="InterPro" id="IPR050527">
    <property type="entry name" value="Snail/Krueppel_Znf"/>
</dbReference>
<feature type="region of interest" description="Disordered" evidence="8">
    <location>
        <begin position="307"/>
        <end position="332"/>
    </location>
</feature>
<keyword evidence="5" id="KW-0862">Zinc</keyword>
<dbReference type="GO" id="GO:0008270">
    <property type="term" value="F:zinc ion binding"/>
    <property type="evidence" value="ECO:0007669"/>
    <property type="project" value="UniProtKB-KW"/>
</dbReference>
<dbReference type="EMBL" id="LGAV01000003">
    <property type="protein sequence ID" value="KOS15064.1"/>
    <property type="molecule type" value="Genomic_DNA"/>
</dbReference>
<reference evidence="10 11" key="1">
    <citation type="submission" date="2015-07" db="EMBL/GenBank/DDBJ databases">
        <title>Draft Genome Sequence of Malassezia furfur CBS1878 and Malassezia pachydermatis CBS1879.</title>
        <authorList>
            <person name="Triana S."/>
            <person name="Ohm R."/>
            <person name="Gonzalez A."/>
            <person name="DeCock H."/>
            <person name="Restrepo S."/>
            <person name="Celis A."/>
        </authorList>
    </citation>
    <scope>NUCLEOTIDE SEQUENCE [LARGE SCALE GENOMIC DNA]</scope>
    <source>
        <strain evidence="10 11">CBS 1879</strain>
    </source>
</reference>
<evidence type="ECO:0000313" key="11">
    <source>
        <dbReference type="Proteomes" id="UP000037751"/>
    </source>
</evidence>
<feature type="compositionally biased region" description="Polar residues" evidence="8">
    <location>
        <begin position="527"/>
        <end position="542"/>
    </location>
</feature>
<dbReference type="PANTHER" id="PTHR24388">
    <property type="entry name" value="ZINC FINGER PROTEIN"/>
    <property type="match status" value="1"/>
</dbReference>
<dbReference type="InterPro" id="IPR036236">
    <property type="entry name" value="Znf_C2H2_sf"/>
</dbReference>
<dbReference type="VEuPathDB" id="FungiDB:Malapachy_0934"/>
<feature type="region of interest" description="Disordered" evidence="8">
    <location>
        <begin position="496"/>
        <end position="542"/>
    </location>
</feature>
<dbReference type="RefSeq" id="XP_017992696.1">
    <property type="nucleotide sequence ID" value="XM_018135446.1"/>
</dbReference>
<evidence type="ECO:0000256" key="4">
    <source>
        <dbReference type="ARBA" id="ARBA00022771"/>
    </source>
</evidence>
<dbReference type="FunFam" id="3.30.160.60:FF:000110">
    <property type="entry name" value="Zinc finger protein-like"/>
    <property type="match status" value="1"/>
</dbReference>